<dbReference type="InterPro" id="IPR006119">
    <property type="entry name" value="Resolv_N"/>
</dbReference>
<accession>A0A1H8VPV9</accession>
<evidence type="ECO:0000256" key="2">
    <source>
        <dbReference type="ARBA" id="ARBA00023172"/>
    </source>
</evidence>
<dbReference type="SUPFAM" id="SSF53041">
    <property type="entry name" value="Resolvase-like"/>
    <property type="match status" value="1"/>
</dbReference>
<gene>
    <name evidence="4" type="ORF">SAMN04487948_11870</name>
</gene>
<evidence type="ECO:0000259" key="3">
    <source>
        <dbReference type="PROSITE" id="PS51736"/>
    </source>
</evidence>
<reference evidence="5" key="1">
    <citation type="submission" date="2016-10" db="EMBL/GenBank/DDBJ databases">
        <authorList>
            <person name="Varghese N."/>
            <person name="Submissions S."/>
        </authorList>
    </citation>
    <scope>NUCLEOTIDE SEQUENCE [LARGE SCALE GENOMIC DNA]</scope>
    <source>
        <strain evidence="5">CGMCC 1.10121</strain>
    </source>
</reference>
<dbReference type="GO" id="GO:0000150">
    <property type="term" value="F:DNA strand exchange activity"/>
    <property type="evidence" value="ECO:0007669"/>
    <property type="project" value="InterPro"/>
</dbReference>
<keyword evidence="5" id="KW-1185">Reference proteome</keyword>
<dbReference type="Proteomes" id="UP000199126">
    <property type="component" value="Unassembled WGS sequence"/>
</dbReference>
<protein>
    <submittedName>
        <fullName evidence="4">Resolvase, N terminal domain</fullName>
    </submittedName>
</protein>
<dbReference type="AlphaFoldDB" id="A0A1H8VPV9"/>
<evidence type="ECO:0000256" key="1">
    <source>
        <dbReference type="ARBA" id="ARBA00023125"/>
    </source>
</evidence>
<keyword evidence="2" id="KW-0233">DNA recombination</keyword>
<dbReference type="Pfam" id="PF00239">
    <property type="entry name" value="Resolvase"/>
    <property type="match status" value="1"/>
</dbReference>
<dbReference type="EMBL" id="FODV01000018">
    <property type="protein sequence ID" value="SEP17436.1"/>
    <property type="molecule type" value="Genomic_DNA"/>
</dbReference>
<evidence type="ECO:0000313" key="5">
    <source>
        <dbReference type="Proteomes" id="UP000199126"/>
    </source>
</evidence>
<sequence>MSDAEAGTLDAVVIHSISRICRSIRDLDQTASRLADAGVELHIISEGMVLRPDDDDPYQTALFQLLGVFAELEANMAQQRTKEGLAARMENDEYHHGPAPLGFEKDDGFLIEGEHYHDVVSVLEMVHKDELSKRKAARRLETSRSTINRALDRSELYGI</sequence>
<dbReference type="InterPro" id="IPR036162">
    <property type="entry name" value="Resolvase-like_N_sf"/>
</dbReference>
<name>A0A1H8VPV9_9EURY</name>
<dbReference type="RefSeq" id="WP_244531644.1">
    <property type="nucleotide sequence ID" value="NZ_FODV01000018.1"/>
</dbReference>
<dbReference type="InterPro" id="IPR050639">
    <property type="entry name" value="SSR_resolvase"/>
</dbReference>
<dbReference type="PANTHER" id="PTHR30461">
    <property type="entry name" value="DNA-INVERTASE FROM LAMBDOID PROPHAGE"/>
    <property type="match status" value="1"/>
</dbReference>
<dbReference type="PANTHER" id="PTHR30461:SF2">
    <property type="entry name" value="SERINE RECOMBINASE PINE-RELATED"/>
    <property type="match status" value="1"/>
</dbReference>
<feature type="domain" description="Resolvase/invertase-type recombinase catalytic" evidence="3">
    <location>
        <begin position="1"/>
        <end position="92"/>
    </location>
</feature>
<evidence type="ECO:0000313" key="4">
    <source>
        <dbReference type="EMBL" id="SEP17436.1"/>
    </source>
</evidence>
<keyword evidence="1" id="KW-0238">DNA-binding</keyword>
<organism evidence="4 5">
    <name type="scientific">Halogranum amylolyticum</name>
    <dbReference type="NCBI Taxonomy" id="660520"/>
    <lineage>
        <taxon>Archaea</taxon>
        <taxon>Methanobacteriati</taxon>
        <taxon>Methanobacteriota</taxon>
        <taxon>Stenosarchaea group</taxon>
        <taxon>Halobacteria</taxon>
        <taxon>Halobacteriales</taxon>
        <taxon>Haloferacaceae</taxon>
    </lineage>
</organism>
<dbReference type="Gene3D" id="3.40.50.1390">
    <property type="entry name" value="Resolvase, N-terminal catalytic domain"/>
    <property type="match status" value="1"/>
</dbReference>
<dbReference type="PROSITE" id="PS51736">
    <property type="entry name" value="RECOMBINASES_3"/>
    <property type="match status" value="1"/>
</dbReference>
<proteinExistence type="predicted"/>
<dbReference type="GO" id="GO:0003677">
    <property type="term" value="F:DNA binding"/>
    <property type="evidence" value="ECO:0007669"/>
    <property type="project" value="UniProtKB-KW"/>
</dbReference>